<accession>A0AB34FZJ5</accession>
<feature type="transmembrane region" description="Helical" evidence="8">
    <location>
        <begin position="177"/>
        <end position="195"/>
    </location>
</feature>
<keyword evidence="6 8" id="KW-0472">Membrane</keyword>
<reference evidence="9" key="1">
    <citation type="submission" date="2023-01" db="EMBL/GenBank/DDBJ databases">
        <title>The growth and conidiation of Purpureocillium lavendulum are regulated by nitrogen source and histone H3K14 acetylation.</title>
        <authorList>
            <person name="Tang P."/>
            <person name="Han J."/>
            <person name="Zhang C."/>
            <person name="Tang P."/>
            <person name="Qi F."/>
            <person name="Zhang K."/>
            <person name="Liang L."/>
        </authorList>
    </citation>
    <scope>NUCLEOTIDE SEQUENCE</scope>
    <source>
        <strain evidence="9">YMF1.00683</strain>
    </source>
</reference>
<feature type="transmembrane region" description="Helical" evidence="8">
    <location>
        <begin position="321"/>
        <end position="338"/>
    </location>
</feature>
<dbReference type="PANTHER" id="PTHR15301">
    <property type="entry name" value="INSULIN-INDUCED GENE 1"/>
    <property type="match status" value="1"/>
</dbReference>
<dbReference type="Proteomes" id="UP001163105">
    <property type="component" value="Unassembled WGS sequence"/>
</dbReference>
<gene>
    <name evidence="9" type="ORF">O9K51_03207</name>
</gene>
<protein>
    <submittedName>
        <fullName evidence="9">Calmodulin A</fullName>
    </submittedName>
</protein>
<keyword evidence="3 8" id="KW-0812">Transmembrane</keyword>
<feature type="transmembrane region" description="Helical" evidence="8">
    <location>
        <begin position="397"/>
        <end position="418"/>
    </location>
</feature>
<evidence type="ECO:0000313" key="10">
    <source>
        <dbReference type="Proteomes" id="UP001163105"/>
    </source>
</evidence>
<sequence>MRTPRRDHRAAVAMADDGPQLLRPIPRRPFNLNLTSATPPDDDDQDSPQPGFGLRDQDFSSAPRFLNAGLTPVESGASISRPQSFLNLTSSTLMGIYSQATGSSNRFIDREEIDTPWGTGAQTPIKRPSVDDATYELMRDRSHIPRRRSSYRPAEAAASAAASAGGKGSLTSRAMRATLLFLLGVGYGVIVTRLHNEQQYLADLAEGIIKPGTNWKYLAFWGVSGVLLGALLPWFDRVWEDSFGGEPVDDPVVIVDADGSADKELGPGTDWALVMRAIGAFVGIIFAIRKLPWASSFQVSATLALVNPLLWWLIDRSKPGFVLSAGVGLVGSILLLGVNPDMMPAPSSRLSSPLDHAGQNASADADVTGAGAAADHAAQQVLLLGGLARQETIETGVWMLSVLFCSCLCFGNIGRRLAWSRGAGGRGRWGGVR</sequence>
<evidence type="ECO:0000256" key="7">
    <source>
        <dbReference type="SAM" id="MobiDB-lite"/>
    </source>
</evidence>
<comment type="subcellular location">
    <subcellularLocation>
        <location evidence="1">Endoplasmic reticulum membrane</location>
        <topology evidence="1">Multi-pass membrane protein</topology>
    </subcellularLocation>
</comment>
<keyword evidence="10" id="KW-1185">Reference proteome</keyword>
<dbReference type="GO" id="GO:0016126">
    <property type="term" value="P:sterol biosynthetic process"/>
    <property type="evidence" value="ECO:0007669"/>
    <property type="project" value="TreeGrafter"/>
</dbReference>
<feature type="region of interest" description="Disordered" evidence="7">
    <location>
        <begin position="1"/>
        <end position="59"/>
    </location>
</feature>
<evidence type="ECO:0000256" key="2">
    <source>
        <dbReference type="ARBA" id="ARBA00007475"/>
    </source>
</evidence>
<evidence type="ECO:0000256" key="1">
    <source>
        <dbReference type="ARBA" id="ARBA00004477"/>
    </source>
</evidence>
<dbReference type="PANTHER" id="PTHR15301:SF3">
    <property type="entry name" value="PROTEIN NSG1-RELATED"/>
    <property type="match status" value="1"/>
</dbReference>
<keyword evidence="5 8" id="KW-1133">Transmembrane helix</keyword>
<dbReference type="AlphaFoldDB" id="A0AB34FZJ5"/>
<feature type="transmembrane region" description="Helical" evidence="8">
    <location>
        <begin position="215"/>
        <end position="235"/>
    </location>
</feature>
<dbReference type="GO" id="GO:0005789">
    <property type="term" value="C:endoplasmic reticulum membrane"/>
    <property type="evidence" value="ECO:0007669"/>
    <property type="project" value="UniProtKB-SubCell"/>
</dbReference>
<evidence type="ECO:0000256" key="5">
    <source>
        <dbReference type="ARBA" id="ARBA00022989"/>
    </source>
</evidence>
<feature type="transmembrane region" description="Helical" evidence="8">
    <location>
        <begin position="271"/>
        <end position="288"/>
    </location>
</feature>
<evidence type="ECO:0000256" key="3">
    <source>
        <dbReference type="ARBA" id="ARBA00022692"/>
    </source>
</evidence>
<dbReference type="InterPro" id="IPR025929">
    <property type="entry name" value="INSIG_fam"/>
</dbReference>
<dbReference type="EMBL" id="JAQHRD010000002">
    <property type="protein sequence ID" value="KAJ6444807.1"/>
    <property type="molecule type" value="Genomic_DNA"/>
</dbReference>
<name>A0AB34FZJ5_9HYPO</name>
<comment type="caution">
    <text evidence="9">The sequence shown here is derived from an EMBL/GenBank/DDBJ whole genome shotgun (WGS) entry which is preliminary data.</text>
</comment>
<feature type="transmembrane region" description="Helical" evidence="8">
    <location>
        <begin position="294"/>
        <end position="314"/>
    </location>
</feature>
<evidence type="ECO:0000256" key="8">
    <source>
        <dbReference type="SAM" id="Phobius"/>
    </source>
</evidence>
<evidence type="ECO:0000256" key="6">
    <source>
        <dbReference type="ARBA" id="ARBA00023136"/>
    </source>
</evidence>
<evidence type="ECO:0000313" key="9">
    <source>
        <dbReference type="EMBL" id="KAJ6444807.1"/>
    </source>
</evidence>
<dbReference type="Pfam" id="PF07281">
    <property type="entry name" value="INSIG"/>
    <property type="match status" value="1"/>
</dbReference>
<evidence type="ECO:0000256" key="4">
    <source>
        <dbReference type="ARBA" id="ARBA00022824"/>
    </source>
</evidence>
<proteinExistence type="inferred from homology"/>
<organism evidence="9 10">
    <name type="scientific">Purpureocillium lavendulum</name>
    <dbReference type="NCBI Taxonomy" id="1247861"/>
    <lineage>
        <taxon>Eukaryota</taxon>
        <taxon>Fungi</taxon>
        <taxon>Dikarya</taxon>
        <taxon>Ascomycota</taxon>
        <taxon>Pezizomycotina</taxon>
        <taxon>Sordariomycetes</taxon>
        <taxon>Hypocreomycetidae</taxon>
        <taxon>Hypocreales</taxon>
        <taxon>Ophiocordycipitaceae</taxon>
        <taxon>Purpureocillium</taxon>
    </lineage>
</organism>
<keyword evidence="4" id="KW-0256">Endoplasmic reticulum</keyword>
<comment type="similarity">
    <text evidence="2">Belongs to the INSIG family.</text>
</comment>